<dbReference type="GO" id="GO:0004316">
    <property type="term" value="F:3-oxoacyl-[acyl-carrier-protein] reductase (NADPH) activity"/>
    <property type="evidence" value="ECO:0007669"/>
    <property type="project" value="UniProtKB-EC"/>
</dbReference>
<dbReference type="Pfam" id="PF00106">
    <property type="entry name" value="adh_short"/>
    <property type="match status" value="1"/>
</dbReference>
<comment type="similarity">
    <text evidence="1">Belongs to the short-chain dehydrogenases/reductases (SDR) family.</text>
</comment>
<dbReference type="PANTHER" id="PTHR42879">
    <property type="entry name" value="3-OXOACYL-(ACYL-CARRIER-PROTEIN) REDUCTASE"/>
    <property type="match status" value="1"/>
</dbReference>
<evidence type="ECO:0000256" key="2">
    <source>
        <dbReference type="ARBA" id="ARBA00012948"/>
    </source>
</evidence>
<protein>
    <recommendedName>
        <fullName evidence="2">3-oxoacyl-[acyl-carrier-protein] reductase</fullName>
        <ecNumber evidence="2">1.1.1.100</ecNumber>
    </recommendedName>
</protein>
<gene>
    <name evidence="5" type="ORF">EW146_g2974</name>
</gene>
<evidence type="ECO:0000313" key="6">
    <source>
        <dbReference type="Proteomes" id="UP000310158"/>
    </source>
</evidence>
<dbReference type="Gene3D" id="3.40.50.720">
    <property type="entry name" value="NAD(P)-binding Rossmann-like Domain"/>
    <property type="match status" value="1"/>
</dbReference>
<dbReference type="InterPro" id="IPR036291">
    <property type="entry name" value="NAD(P)-bd_dom_sf"/>
</dbReference>
<dbReference type="InterPro" id="IPR032675">
    <property type="entry name" value="LRR_dom_sf"/>
</dbReference>
<comment type="caution">
    <text evidence="5">The sequence shown here is derived from an EMBL/GenBank/DDBJ whole genome shotgun (WGS) entry which is preliminary data.</text>
</comment>
<name>A0A4S4LYZ6_9AGAM</name>
<dbReference type="Proteomes" id="UP000310158">
    <property type="component" value="Unassembled WGS sequence"/>
</dbReference>
<dbReference type="InterPro" id="IPR050259">
    <property type="entry name" value="SDR"/>
</dbReference>
<dbReference type="EMBL" id="SGPL01000092">
    <property type="protein sequence ID" value="THH17929.1"/>
    <property type="molecule type" value="Genomic_DNA"/>
</dbReference>
<dbReference type="Gene3D" id="3.80.10.10">
    <property type="entry name" value="Ribonuclease Inhibitor"/>
    <property type="match status" value="1"/>
</dbReference>
<dbReference type="Pfam" id="PF13561">
    <property type="entry name" value="adh_short_C2"/>
    <property type="match status" value="1"/>
</dbReference>
<dbReference type="AlphaFoldDB" id="A0A4S4LYZ6"/>
<dbReference type="PANTHER" id="PTHR42879:SF2">
    <property type="entry name" value="3-OXOACYL-[ACYL-CARRIER-PROTEIN] REDUCTASE FABG"/>
    <property type="match status" value="1"/>
</dbReference>
<dbReference type="InterPro" id="IPR002347">
    <property type="entry name" value="SDR_fam"/>
</dbReference>
<evidence type="ECO:0000259" key="4">
    <source>
        <dbReference type="Pfam" id="PF12937"/>
    </source>
</evidence>
<accession>A0A4S4LYZ6</accession>
<dbReference type="SUPFAM" id="SSF51735">
    <property type="entry name" value="NAD(P)-binding Rossmann-fold domains"/>
    <property type="match status" value="1"/>
</dbReference>
<dbReference type="PRINTS" id="PR00081">
    <property type="entry name" value="GDHRDH"/>
</dbReference>
<dbReference type="InterPro" id="IPR001810">
    <property type="entry name" value="F-box_dom"/>
</dbReference>
<sequence>MASQTKGVALVTGAARGIGRAIVLRLASDGFDVAINDIATNVEGLKSVVFEIEKLGRRAVYIIADVSQETAVEGMVSEVVRKLGGLDVMVANAGIALLKSIDDTTATDLDRVLAVNVRGTFLCYKCMLWFREERPTIIVSSPIVVLAPSLIVPVASALEMGKHGITVNAYAPGPVKTQMYDDLEIIIGGPPGALEAELNKEAALGRVAEANDIAAIASFLASADSQLITGKANASIHALPNSIDHLLQSQFHSPISRLPVEILTIVFRHLTFVTVQQTLAVSNSVCGFDPSWISVIAVCRRWRDIALATPFLWSCIVFTYPGLTRIMVERSKEVPIVILLSASECSAMLRTNLGLGLAHASRAREIDLQLHPDLMEDVFSGDVQIGPLLEILRLSAPRGDRNLVTLPSSLIPEMLPRLRVLSLQGIGLFLDTHLIPNLTELGLHDFHPDSKLSIEQLLYALEPLGQLHSIELSRVTRVSSPGTAEASFLSSACSLIALPSLSHLEFVTSSGTHDLIRFMNQIQIPNQRSIVLESTLFSAEEFSVAGALRPLYCSSERPLRSFGVLFNTAPFVIYGSTGANFVSDVESETSFEVKLSVWGEWIIIDRAHTALMELCDQLFLDDVQSLQLRGLCSEFIYMQAMMPVLARMRNVTDIEINGDRRAIAAFVDALFPDVGLRFPNLQKLEIWYEGCMEERDFEQLVDCVHARRKVPEVADSLELTLDGYRVPQDSLENFESLTEYRD</sequence>
<evidence type="ECO:0000256" key="3">
    <source>
        <dbReference type="ARBA" id="ARBA00048508"/>
    </source>
</evidence>
<evidence type="ECO:0000313" key="5">
    <source>
        <dbReference type="EMBL" id="THH17929.1"/>
    </source>
</evidence>
<keyword evidence="6" id="KW-1185">Reference proteome</keyword>
<reference evidence="5 6" key="1">
    <citation type="submission" date="2019-02" db="EMBL/GenBank/DDBJ databases">
        <title>Genome sequencing of the rare red list fungi Bondarzewia mesenterica.</title>
        <authorList>
            <person name="Buettner E."/>
            <person name="Kellner H."/>
        </authorList>
    </citation>
    <scope>NUCLEOTIDE SEQUENCE [LARGE SCALE GENOMIC DNA]</scope>
    <source>
        <strain evidence="5 6">DSM 108281</strain>
    </source>
</reference>
<comment type="catalytic activity">
    <reaction evidence="3">
        <text>a (3R)-hydroxyacyl-[ACP] + NADP(+) = a 3-oxoacyl-[ACP] + NADPH + H(+)</text>
        <dbReference type="Rhea" id="RHEA:17397"/>
        <dbReference type="Rhea" id="RHEA-COMP:9916"/>
        <dbReference type="Rhea" id="RHEA-COMP:9945"/>
        <dbReference type="ChEBI" id="CHEBI:15378"/>
        <dbReference type="ChEBI" id="CHEBI:57783"/>
        <dbReference type="ChEBI" id="CHEBI:58349"/>
        <dbReference type="ChEBI" id="CHEBI:78776"/>
        <dbReference type="ChEBI" id="CHEBI:78827"/>
        <dbReference type="EC" id="1.1.1.100"/>
    </reaction>
</comment>
<dbReference type="Pfam" id="PF12937">
    <property type="entry name" value="F-box-like"/>
    <property type="match status" value="1"/>
</dbReference>
<dbReference type="SUPFAM" id="SSF52047">
    <property type="entry name" value="RNI-like"/>
    <property type="match status" value="1"/>
</dbReference>
<dbReference type="EC" id="1.1.1.100" evidence="2"/>
<feature type="domain" description="F-box" evidence="4">
    <location>
        <begin position="255"/>
        <end position="318"/>
    </location>
</feature>
<organism evidence="5 6">
    <name type="scientific">Bondarzewia mesenterica</name>
    <dbReference type="NCBI Taxonomy" id="1095465"/>
    <lineage>
        <taxon>Eukaryota</taxon>
        <taxon>Fungi</taxon>
        <taxon>Dikarya</taxon>
        <taxon>Basidiomycota</taxon>
        <taxon>Agaricomycotina</taxon>
        <taxon>Agaricomycetes</taxon>
        <taxon>Russulales</taxon>
        <taxon>Bondarzewiaceae</taxon>
        <taxon>Bondarzewia</taxon>
    </lineage>
</organism>
<evidence type="ECO:0000256" key="1">
    <source>
        <dbReference type="ARBA" id="ARBA00006484"/>
    </source>
</evidence>
<dbReference type="OrthoDB" id="498125at2759"/>
<proteinExistence type="inferred from homology"/>